<dbReference type="AlphaFoldDB" id="A0A512RTD7"/>
<keyword evidence="2" id="KW-1185">Reference proteome</keyword>
<comment type="caution">
    <text evidence="1">The sequence shown here is derived from an EMBL/GenBank/DDBJ whole genome shotgun (WGS) entry which is preliminary data.</text>
</comment>
<accession>A0A512RTD7</accession>
<sequence>MGKDIYEYDAAGRLLRTQTEYQYDSDYYYLKSSITLNSRNESIRQNYFYPNDMVTAGRDPGNIYQQMINRHIIGPVVESITLKNNIQQVLTRKNFFNPHPDVFVPQSIVSKIKTLPEETRVLFNRYSANGCVLEQQMAANVKETYLWGYHSQYPVAKVVGGDYNSALQHVSQSILANPANDQALRVELNKLRTNLPDAQVTTFTYNPLTGVTSETDPAGRTTYYEYDDFGRLKLVKDQSSRILRQFDYRYQTAINQ</sequence>
<gene>
    <name evidence="1" type="ORF">CCY01nite_52190</name>
</gene>
<name>A0A512RTD7_9BACT</name>
<dbReference type="Pfam" id="PF05593">
    <property type="entry name" value="RHS_repeat"/>
    <property type="match status" value="1"/>
</dbReference>
<organism evidence="1 2">
    <name type="scientific">Chitinophaga cymbidii</name>
    <dbReference type="NCBI Taxonomy" id="1096750"/>
    <lineage>
        <taxon>Bacteria</taxon>
        <taxon>Pseudomonadati</taxon>
        <taxon>Bacteroidota</taxon>
        <taxon>Chitinophagia</taxon>
        <taxon>Chitinophagales</taxon>
        <taxon>Chitinophagaceae</taxon>
        <taxon>Chitinophaga</taxon>
    </lineage>
</organism>
<dbReference type="InterPro" id="IPR006530">
    <property type="entry name" value="YD"/>
</dbReference>
<dbReference type="Gene3D" id="2.180.10.10">
    <property type="entry name" value="RHS repeat-associated core"/>
    <property type="match status" value="1"/>
</dbReference>
<evidence type="ECO:0000313" key="1">
    <source>
        <dbReference type="EMBL" id="GEP98959.1"/>
    </source>
</evidence>
<dbReference type="InterPro" id="IPR031325">
    <property type="entry name" value="RHS_repeat"/>
</dbReference>
<protein>
    <submittedName>
        <fullName evidence="1">Uncharacterized protein</fullName>
    </submittedName>
</protein>
<evidence type="ECO:0000313" key="2">
    <source>
        <dbReference type="Proteomes" id="UP000321436"/>
    </source>
</evidence>
<dbReference type="Proteomes" id="UP000321436">
    <property type="component" value="Unassembled WGS sequence"/>
</dbReference>
<proteinExistence type="predicted"/>
<dbReference type="NCBIfam" id="TIGR01643">
    <property type="entry name" value="YD_repeat_2x"/>
    <property type="match status" value="2"/>
</dbReference>
<dbReference type="EMBL" id="BKAU01000011">
    <property type="protein sequence ID" value="GEP98959.1"/>
    <property type="molecule type" value="Genomic_DNA"/>
</dbReference>
<reference evidence="1 2" key="1">
    <citation type="submission" date="2019-07" db="EMBL/GenBank/DDBJ databases">
        <title>Whole genome shotgun sequence of Chitinophaga cymbidii NBRC 109752.</title>
        <authorList>
            <person name="Hosoyama A."/>
            <person name="Uohara A."/>
            <person name="Ohji S."/>
            <person name="Ichikawa N."/>
        </authorList>
    </citation>
    <scope>NUCLEOTIDE SEQUENCE [LARGE SCALE GENOMIC DNA]</scope>
    <source>
        <strain evidence="1 2">NBRC 109752</strain>
    </source>
</reference>